<dbReference type="Proteomes" id="UP000054485">
    <property type="component" value="Unassembled WGS sequence"/>
</dbReference>
<reference evidence="2" key="2">
    <citation type="submission" date="2015-01" db="EMBL/GenBank/DDBJ databases">
        <title>Evolutionary Origins and Diversification of the Mycorrhizal Mutualists.</title>
        <authorList>
            <consortium name="DOE Joint Genome Institute"/>
            <consortium name="Mycorrhizal Genomics Consortium"/>
            <person name="Kohler A."/>
            <person name="Kuo A."/>
            <person name="Nagy L.G."/>
            <person name="Floudas D."/>
            <person name="Copeland A."/>
            <person name="Barry K.W."/>
            <person name="Cichocki N."/>
            <person name="Veneault-Fourrey C."/>
            <person name="LaButti K."/>
            <person name="Lindquist E.A."/>
            <person name="Lipzen A."/>
            <person name="Lundell T."/>
            <person name="Morin E."/>
            <person name="Murat C."/>
            <person name="Riley R."/>
            <person name="Ohm R."/>
            <person name="Sun H."/>
            <person name="Tunlid A."/>
            <person name="Henrissat B."/>
            <person name="Grigoriev I.V."/>
            <person name="Hibbett D.S."/>
            <person name="Martin F."/>
        </authorList>
    </citation>
    <scope>NUCLEOTIDE SEQUENCE [LARGE SCALE GENOMIC DNA]</scope>
    <source>
        <strain evidence="2">UH-Slu-Lm8-n1</strain>
    </source>
</reference>
<name>A0A0D0AUV7_9AGAM</name>
<gene>
    <name evidence="1" type="ORF">CY34DRAFT_188154</name>
</gene>
<evidence type="ECO:0000313" key="2">
    <source>
        <dbReference type="Proteomes" id="UP000054485"/>
    </source>
</evidence>
<reference evidence="1 2" key="1">
    <citation type="submission" date="2014-04" db="EMBL/GenBank/DDBJ databases">
        <authorList>
            <consortium name="DOE Joint Genome Institute"/>
            <person name="Kuo A."/>
            <person name="Ruytinx J."/>
            <person name="Rineau F."/>
            <person name="Colpaert J."/>
            <person name="Kohler A."/>
            <person name="Nagy L.G."/>
            <person name="Floudas D."/>
            <person name="Copeland A."/>
            <person name="Barry K.W."/>
            <person name="Cichocki N."/>
            <person name="Veneault-Fourrey C."/>
            <person name="LaButti K."/>
            <person name="Lindquist E.A."/>
            <person name="Lipzen A."/>
            <person name="Lundell T."/>
            <person name="Morin E."/>
            <person name="Murat C."/>
            <person name="Sun H."/>
            <person name="Tunlid A."/>
            <person name="Henrissat B."/>
            <person name="Grigoriev I.V."/>
            <person name="Hibbett D.S."/>
            <person name="Martin F."/>
            <person name="Nordberg H.P."/>
            <person name="Cantor M.N."/>
            <person name="Hua S.X."/>
        </authorList>
    </citation>
    <scope>NUCLEOTIDE SEQUENCE [LARGE SCALE GENOMIC DNA]</scope>
    <source>
        <strain evidence="1 2">UH-Slu-Lm8-n1</strain>
    </source>
</reference>
<accession>A0A0D0AUV7</accession>
<protein>
    <submittedName>
        <fullName evidence="1">Uncharacterized protein</fullName>
    </submittedName>
</protein>
<dbReference type="HOGENOM" id="CLU_2387631_0_0_1"/>
<dbReference type="EMBL" id="KN835260">
    <property type="protein sequence ID" value="KIK41709.1"/>
    <property type="molecule type" value="Genomic_DNA"/>
</dbReference>
<proteinExistence type="predicted"/>
<keyword evidence="2" id="KW-1185">Reference proteome</keyword>
<evidence type="ECO:0000313" key="1">
    <source>
        <dbReference type="EMBL" id="KIK41709.1"/>
    </source>
</evidence>
<dbReference type="InParanoid" id="A0A0D0AUV7"/>
<sequence>MDSCWVYLFPSVIASFISSNRTANYPSFVYLSVTAPVPYYSNFTVRFRDAFTYASQVNTPHHGKIYQPSAARSISLVNLTYQRKYSQTMHSISD</sequence>
<organism evidence="1 2">
    <name type="scientific">Suillus luteus UH-Slu-Lm8-n1</name>
    <dbReference type="NCBI Taxonomy" id="930992"/>
    <lineage>
        <taxon>Eukaryota</taxon>
        <taxon>Fungi</taxon>
        <taxon>Dikarya</taxon>
        <taxon>Basidiomycota</taxon>
        <taxon>Agaricomycotina</taxon>
        <taxon>Agaricomycetes</taxon>
        <taxon>Agaricomycetidae</taxon>
        <taxon>Boletales</taxon>
        <taxon>Suillineae</taxon>
        <taxon>Suillaceae</taxon>
        <taxon>Suillus</taxon>
    </lineage>
</organism>
<dbReference type="AlphaFoldDB" id="A0A0D0AUV7"/>